<proteinExistence type="inferred from homology"/>
<feature type="active site" evidence="5 6">
    <location>
        <position position="211"/>
    </location>
</feature>
<organism evidence="11 12">
    <name type="scientific">Anaeromyxobacter paludicola</name>
    <dbReference type="NCBI Taxonomy" id="2918171"/>
    <lineage>
        <taxon>Bacteria</taxon>
        <taxon>Pseudomonadati</taxon>
        <taxon>Myxococcota</taxon>
        <taxon>Myxococcia</taxon>
        <taxon>Myxococcales</taxon>
        <taxon>Cystobacterineae</taxon>
        <taxon>Anaeromyxobacteraceae</taxon>
        <taxon>Anaeromyxobacter</taxon>
    </lineage>
</organism>
<dbReference type="Pfam" id="PF00072">
    <property type="entry name" value="Response_reg"/>
    <property type="match status" value="1"/>
</dbReference>
<sequence length="370" mass="39277">MVVDDSTSMRRTISDMLSYERGVQVVGRESYGEEALKEAFEIKPDAICLDLQMPRLDGFTFLRLLMSRQPTPVIVISSNSRKSDVFKALELGALDFIAKPEGPDADLTAIRDDLLEKIGTVRALQIGNLDQSARSAAPTARADHLDQSARPPPASEPARERPAARRAPAPRAPEPMRLLVIGASTGGPPALQRLLTALPGDLPLAVVVGQHMPERFTAAFAERLGRTSSFSVSEAADRDVVAPGRVLVAPGGKHLQLLRDPSGEIRCAVLDAARVPGRRYCPSVDLILESAARVLGERVAGVILTGMGNDGRKGIEAVKAAGGLTIAESEETAVVYGMPKEAVASGCVDEILPLGAIAGRLVRFTGREGA</sequence>
<dbReference type="RefSeq" id="WP_248343519.1">
    <property type="nucleotide sequence ID" value="NZ_AP025592.1"/>
</dbReference>
<dbReference type="InterPro" id="IPR001789">
    <property type="entry name" value="Sig_transdc_resp-reg_receiver"/>
</dbReference>
<gene>
    <name evidence="11" type="primary">cheB3</name>
    <name evidence="5" type="synonym">cheB</name>
    <name evidence="11" type="ORF">AMPC_00510</name>
</gene>
<dbReference type="Gene3D" id="3.40.50.2300">
    <property type="match status" value="1"/>
</dbReference>
<dbReference type="Gene3D" id="3.40.50.180">
    <property type="entry name" value="Methylesterase CheB, C-terminal domain"/>
    <property type="match status" value="1"/>
</dbReference>
<comment type="catalytic activity">
    <reaction evidence="5">
        <text>L-glutaminyl-[protein] + H2O = L-glutamyl-[protein] + NH4(+)</text>
        <dbReference type="Rhea" id="RHEA:16441"/>
        <dbReference type="Rhea" id="RHEA-COMP:10207"/>
        <dbReference type="Rhea" id="RHEA-COMP:10208"/>
        <dbReference type="ChEBI" id="CHEBI:15377"/>
        <dbReference type="ChEBI" id="CHEBI:28938"/>
        <dbReference type="ChEBI" id="CHEBI:29973"/>
        <dbReference type="ChEBI" id="CHEBI:30011"/>
        <dbReference type="EC" id="3.5.1.44"/>
    </reaction>
</comment>
<dbReference type="PANTHER" id="PTHR42872:SF6">
    <property type="entry name" value="PROTEIN-GLUTAMATE METHYLESTERASE_PROTEIN-GLUTAMINE GLUTAMINASE"/>
    <property type="match status" value="1"/>
</dbReference>
<dbReference type="SMART" id="SM00448">
    <property type="entry name" value="REC"/>
    <property type="match status" value="1"/>
</dbReference>
<evidence type="ECO:0000256" key="2">
    <source>
        <dbReference type="ARBA" id="ARBA00022500"/>
    </source>
</evidence>
<dbReference type="CDD" id="cd17541">
    <property type="entry name" value="REC_CheB-like"/>
    <property type="match status" value="1"/>
</dbReference>
<dbReference type="InterPro" id="IPR008248">
    <property type="entry name" value="CheB-like"/>
</dbReference>
<evidence type="ECO:0000256" key="3">
    <source>
        <dbReference type="ARBA" id="ARBA00022801"/>
    </source>
</evidence>
<keyword evidence="2 5" id="KW-0145">Chemotaxis</keyword>
<comment type="subcellular location">
    <subcellularLocation>
        <location evidence="5">Cytoplasm</location>
    </subcellularLocation>
</comment>
<reference evidence="12" key="1">
    <citation type="journal article" date="2022" name="Int. J. Syst. Evol. Microbiol.">
        <title>Anaeromyxobacter oryzae sp. nov., Anaeromyxobacter diazotrophicus sp. nov. and Anaeromyxobacter paludicola sp. nov., isolated from paddy soils.</title>
        <authorList>
            <person name="Itoh H."/>
            <person name="Xu Z."/>
            <person name="Mise K."/>
            <person name="Masuda Y."/>
            <person name="Ushijima N."/>
            <person name="Hayakawa C."/>
            <person name="Shiratori Y."/>
            <person name="Senoo K."/>
        </authorList>
    </citation>
    <scope>NUCLEOTIDE SEQUENCE [LARGE SCALE GENOMIC DNA]</scope>
    <source>
        <strain evidence="12">Red630</strain>
    </source>
</reference>
<evidence type="ECO:0000256" key="6">
    <source>
        <dbReference type="PROSITE-ProRule" id="PRU00050"/>
    </source>
</evidence>
<dbReference type="EC" id="3.1.1.61" evidence="5"/>
<evidence type="ECO:0000259" key="9">
    <source>
        <dbReference type="PROSITE" id="PS50110"/>
    </source>
</evidence>
<feature type="region of interest" description="Disordered" evidence="8">
    <location>
        <begin position="132"/>
        <end position="175"/>
    </location>
</feature>
<dbReference type="EC" id="3.5.1.44" evidence="5"/>
<dbReference type="PROSITE" id="PS50110">
    <property type="entry name" value="RESPONSE_REGULATORY"/>
    <property type="match status" value="1"/>
</dbReference>
<feature type="active site" evidence="5 6">
    <location>
        <position position="184"/>
    </location>
</feature>
<evidence type="ECO:0000256" key="1">
    <source>
        <dbReference type="ARBA" id="ARBA00022490"/>
    </source>
</evidence>
<evidence type="ECO:0000256" key="8">
    <source>
        <dbReference type="SAM" id="MobiDB-lite"/>
    </source>
</evidence>
<dbReference type="InterPro" id="IPR035909">
    <property type="entry name" value="CheB_C"/>
</dbReference>
<feature type="domain" description="Response regulatory" evidence="9">
    <location>
        <begin position="1"/>
        <end position="114"/>
    </location>
</feature>
<dbReference type="PANTHER" id="PTHR42872">
    <property type="entry name" value="PROTEIN-GLUTAMATE METHYLESTERASE/PROTEIN-GLUTAMINE GLUTAMINASE"/>
    <property type="match status" value="1"/>
</dbReference>
<evidence type="ECO:0000259" key="10">
    <source>
        <dbReference type="PROSITE" id="PS50122"/>
    </source>
</evidence>
<dbReference type="PIRSF" id="PIRSF000876">
    <property type="entry name" value="RR_chemtxs_CheB"/>
    <property type="match status" value="1"/>
</dbReference>
<dbReference type="SUPFAM" id="SSF52738">
    <property type="entry name" value="Methylesterase CheB, C-terminal domain"/>
    <property type="match status" value="1"/>
</dbReference>
<evidence type="ECO:0000256" key="7">
    <source>
        <dbReference type="PROSITE-ProRule" id="PRU00169"/>
    </source>
</evidence>
<keyword evidence="12" id="KW-1185">Reference proteome</keyword>
<evidence type="ECO:0000313" key="11">
    <source>
        <dbReference type="EMBL" id="BDG06938.1"/>
    </source>
</evidence>
<dbReference type="CDD" id="cd16432">
    <property type="entry name" value="CheB_Rec"/>
    <property type="match status" value="1"/>
</dbReference>
<dbReference type="InterPro" id="IPR011006">
    <property type="entry name" value="CheY-like_superfamily"/>
</dbReference>
<accession>A0ABN6N190</accession>
<keyword evidence="1 5" id="KW-0963">Cytoplasm</keyword>
<keyword evidence="5 7" id="KW-0597">Phosphoprotein</keyword>
<protein>
    <recommendedName>
        <fullName evidence="5">Protein-glutamate methylesterase/protein-glutamine glutaminase</fullName>
        <ecNumber evidence="5">3.1.1.61</ecNumber>
        <ecNumber evidence="5">3.5.1.44</ecNumber>
    </recommendedName>
</protein>
<dbReference type="HAMAP" id="MF_00099">
    <property type="entry name" value="CheB_chemtxs"/>
    <property type="match status" value="1"/>
</dbReference>
<feature type="active site" evidence="5 6">
    <location>
        <position position="310"/>
    </location>
</feature>
<feature type="domain" description="CheB-type methylesterase" evidence="10">
    <location>
        <begin position="173"/>
        <end position="368"/>
    </location>
</feature>
<evidence type="ECO:0000256" key="5">
    <source>
        <dbReference type="HAMAP-Rule" id="MF_00099"/>
    </source>
</evidence>
<dbReference type="Pfam" id="PF01339">
    <property type="entry name" value="CheB_methylest"/>
    <property type="match status" value="1"/>
</dbReference>
<comment type="similarity">
    <text evidence="5">Belongs to the CheB family.</text>
</comment>
<comment type="catalytic activity">
    <reaction evidence="4 5">
        <text>[protein]-L-glutamate 5-O-methyl ester + H2O = L-glutamyl-[protein] + methanol + H(+)</text>
        <dbReference type="Rhea" id="RHEA:23236"/>
        <dbReference type="Rhea" id="RHEA-COMP:10208"/>
        <dbReference type="Rhea" id="RHEA-COMP:10311"/>
        <dbReference type="ChEBI" id="CHEBI:15377"/>
        <dbReference type="ChEBI" id="CHEBI:15378"/>
        <dbReference type="ChEBI" id="CHEBI:17790"/>
        <dbReference type="ChEBI" id="CHEBI:29973"/>
        <dbReference type="ChEBI" id="CHEBI:82795"/>
        <dbReference type="EC" id="3.1.1.61"/>
    </reaction>
</comment>
<comment type="PTM">
    <text evidence="5">Phosphorylated by CheA. Phosphorylation of the N-terminal regulatory domain activates the methylesterase activity.</text>
</comment>
<dbReference type="Proteomes" id="UP001162734">
    <property type="component" value="Chromosome"/>
</dbReference>
<comment type="function">
    <text evidence="5">Involved in chemotaxis. Part of a chemotaxis signal transduction system that modulates chemotaxis in response to various stimuli. Catalyzes the demethylation of specific methylglutamate residues introduced into the chemoreceptors (methyl-accepting chemotaxis proteins or MCP) by CheR. Also mediates the irreversible deamidation of specific glutamine residues to glutamic acid.</text>
</comment>
<dbReference type="EMBL" id="AP025592">
    <property type="protein sequence ID" value="BDG06938.1"/>
    <property type="molecule type" value="Genomic_DNA"/>
</dbReference>
<name>A0ABN6N190_9BACT</name>
<dbReference type="NCBIfam" id="NF001965">
    <property type="entry name" value="PRK00742.1"/>
    <property type="match status" value="1"/>
</dbReference>
<feature type="modified residue" description="4-aspartylphosphate" evidence="5 7">
    <location>
        <position position="50"/>
    </location>
</feature>
<comment type="domain">
    <text evidence="5">Contains a C-terminal catalytic domain, and an N-terminal region which modulates catalytic activity.</text>
</comment>
<dbReference type="InterPro" id="IPR000673">
    <property type="entry name" value="Sig_transdc_resp-reg_Me-estase"/>
</dbReference>
<keyword evidence="3 5" id="KW-0378">Hydrolase</keyword>
<evidence type="ECO:0000313" key="12">
    <source>
        <dbReference type="Proteomes" id="UP001162734"/>
    </source>
</evidence>
<evidence type="ECO:0000256" key="4">
    <source>
        <dbReference type="ARBA" id="ARBA00048267"/>
    </source>
</evidence>
<dbReference type="SUPFAM" id="SSF52172">
    <property type="entry name" value="CheY-like"/>
    <property type="match status" value="1"/>
</dbReference>
<dbReference type="PROSITE" id="PS50122">
    <property type="entry name" value="CHEB"/>
    <property type="match status" value="1"/>
</dbReference>